<dbReference type="InterPro" id="IPR006225">
    <property type="entry name" value="PsdUridine_synth_RluC/D"/>
</dbReference>
<dbReference type="InterPro" id="IPR006145">
    <property type="entry name" value="PsdUridine_synth_RsuA/RluA"/>
</dbReference>
<dbReference type="EMBL" id="JACICC010000001">
    <property type="protein sequence ID" value="MBB3807989.1"/>
    <property type="molecule type" value="Genomic_DNA"/>
</dbReference>
<comment type="catalytic activity">
    <reaction evidence="3">
        <text>uridine(1911/1915/1917) in 23S rRNA = pseudouridine(1911/1915/1917) in 23S rRNA</text>
        <dbReference type="Rhea" id="RHEA:42524"/>
        <dbReference type="Rhea" id="RHEA-COMP:10097"/>
        <dbReference type="Rhea" id="RHEA-COMP:10098"/>
        <dbReference type="ChEBI" id="CHEBI:65314"/>
        <dbReference type="ChEBI" id="CHEBI:65315"/>
        <dbReference type="EC" id="5.4.99.23"/>
    </reaction>
</comment>
<dbReference type="SUPFAM" id="SSF55120">
    <property type="entry name" value="Pseudouridine synthase"/>
    <property type="match status" value="1"/>
</dbReference>
<evidence type="ECO:0000313" key="8">
    <source>
        <dbReference type="EMBL" id="MBB3807989.1"/>
    </source>
</evidence>
<comment type="catalytic activity">
    <reaction evidence="6">
        <text>a uridine in RNA = a pseudouridine in RNA</text>
        <dbReference type="Rhea" id="RHEA:48348"/>
        <dbReference type="Rhea" id="RHEA-COMP:12068"/>
        <dbReference type="Rhea" id="RHEA-COMP:12069"/>
        <dbReference type="ChEBI" id="CHEBI:65314"/>
        <dbReference type="ChEBI" id="CHEBI:65315"/>
    </reaction>
</comment>
<dbReference type="Proteomes" id="UP000537592">
    <property type="component" value="Unassembled WGS sequence"/>
</dbReference>
<sequence length="341" mass="36553">MSTFNDDDIQDDWLVFTVPEDSSGGRLDKILAEIAGDTGLSRSRLQQLIRGGAVTVDGLAIGDPKARVDAGAALGILVPPPEPAAPQPENIPLKVIYEDEWLIVIDKPAGIVVHPAPGSPNGTLVNALLAHCGDSLSGIGGVRRPGIVHRLDKDTSGVMVVAKTDRAHRTLAAQFADHGRTGPLERAYLAVCWGVPLPRTGTIDAPLERMTHNREKIAVVARGRGREAITHYRSEESFVSPGGEPLASLVRCELETGRTHQIRVHLAHKGHPLLGDPLYGSGFRSKEGHLGETAQTALARLGRQALHATLLGFAHPANDEEMRFESPLPDPMQELIDALRG</sequence>
<evidence type="ECO:0000256" key="5">
    <source>
        <dbReference type="PROSITE-ProRule" id="PRU00182"/>
    </source>
</evidence>
<gene>
    <name evidence="8" type="ORF">FHS81_000043</name>
</gene>
<keyword evidence="2 6" id="KW-0413">Isomerase</keyword>
<dbReference type="InterPro" id="IPR050188">
    <property type="entry name" value="RluA_PseudoU_synthase"/>
</dbReference>
<name>A0A7W5Z120_9HYPH</name>
<dbReference type="InterPro" id="IPR006224">
    <property type="entry name" value="PsdUridine_synth_RluA-like_CS"/>
</dbReference>
<keyword evidence="9" id="KW-1185">Reference proteome</keyword>
<dbReference type="PROSITE" id="PS01129">
    <property type="entry name" value="PSI_RLU"/>
    <property type="match status" value="1"/>
</dbReference>
<reference evidence="8 9" key="1">
    <citation type="submission" date="2020-08" db="EMBL/GenBank/DDBJ databases">
        <title>Genomic Encyclopedia of Type Strains, Phase IV (KMG-IV): sequencing the most valuable type-strain genomes for metagenomic binning, comparative biology and taxonomic classification.</title>
        <authorList>
            <person name="Goeker M."/>
        </authorList>
    </citation>
    <scope>NUCLEOTIDE SEQUENCE [LARGE SCALE GENOMIC DNA]</scope>
    <source>
        <strain evidence="8 9">DSM 28760</strain>
    </source>
</reference>
<accession>A0A7W5Z120</accession>
<organism evidence="8 9">
    <name type="scientific">Pseudochelatococcus contaminans</name>
    <dbReference type="NCBI Taxonomy" id="1538103"/>
    <lineage>
        <taxon>Bacteria</taxon>
        <taxon>Pseudomonadati</taxon>
        <taxon>Pseudomonadota</taxon>
        <taxon>Alphaproteobacteria</taxon>
        <taxon>Hyphomicrobiales</taxon>
        <taxon>Chelatococcaceae</taxon>
        <taxon>Pseudochelatococcus</taxon>
    </lineage>
</organism>
<dbReference type="Gene3D" id="3.30.2350.10">
    <property type="entry name" value="Pseudouridine synthase"/>
    <property type="match status" value="1"/>
</dbReference>
<dbReference type="GO" id="GO:0000455">
    <property type="term" value="P:enzyme-directed rRNA pseudouridine synthesis"/>
    <property type="evidence" value="ECO:0007669"/>
    <property type="project" value="UniProtKB-ARBA"/>
</dbReference>
<comment type="similarity">
    <text evidence="1 6">Belongs to the pseudouridine synthase RluA family.</text>
</comment>
<evidence type="ECO:0000313" key="9">
    <source>
        <dbReference type="Proteomes" id="UP000537592"/>
    </source>
</evidence>
<dbReference type="PANTHER" id="PTHR21600:SF44">
    <property type="entry name" value="RIBOSOMAL LARGE SUBUNIT PSEUDOURIDINE SYNTHASE D"/>
    <property type="match status" value="1"/>
</dbReference>
<dbReference type="RefSeq" id="WP_210281488.1">
    <property type="nucleotide sequence ID" value="NZ_JACICC010000001.1"/>
</dbReference>
<dbReference type="InterPro" id="IPR020103">
    <property type="entry name" value="PsdUridine_synth_cat_dom_sf"/>
</dbReference>
<dbReference type="PANTHER" id="PTHR21600">
    <property type="entry name" value="MITOCHONDRIAL RNA PSEUDOURIDINE SYNTHASE"/>
    <property type="match status" value="1"/>
</dbReference>
<keyword evidence="5" id="KW-0694">RNA-binding</keyword>
<protein>
    <recommendedName>
        <fullName evidence="6">Pseudouridine synthase</fullName>
        <ecNumber evidence="6">5.4.99.-</ecNumber>
    </recommendedName>
</protein>
<dbReference type="NCBIfam" id="TIGR00005">
    <property type="entry name" value="rluA_subfam"/>
    <property type="match status" value="1"/>
</dbReference>
<feature type="active site" evidence="4">
    <location>
        <position position="152"/>
    </location>
</feature>
<dbReference type="GO" id="GO:0160140">
    <property type="term" value="F:23S rRNA pseudouridine(1911/1915/1917) synthase activity"/>
    <property type="evidence" value="ECO:0007669"/>
    <property type="project" value="UniProtKB-EC"/>
</dbReference>
<proteinExistence type="inferred from homology"/>
<dbReference type="SUPFAM" id="SSF55174">
    <property type="entry name" value="Alpha-L RNA-binding motif"/>
    <property type="match status" value="1"/>
</dbReference>
<dbReference type="GO" id="GO:0003723">
    <property type="term" value="F:RNA binding"/>
    <property type="evidence" value="ECO:0007669"/>
    <property type="project" value="UniProtKB-KW"/>
</dbReference>
<dbReference type="Pfam" id="PF00849">
    <property type="entry name" value="PseudoU_synth_2"/>
    <property type="match status" value="1"/>
</dbReference>
<comment type="function">
    <text evidence="6">Responsible for synthesis of pseudouridine from uracil.</text>
</comment>
<evidence type="ECO:0000256" key="2">
    <source>
        <dbReference type="ARBA" id="ARBA00023235"/>
    </source>
</evidence>
<dbReference type="Pfam" id="PF01479">
    <property type="entry name" value="S4"/>
    <property type="match status" value="1"/>
</dbReference>
<dbReference type="Gene3D" id="3.10.290.10">
    <property type="entry name" value="RNA-binding S4 domain"/>
    <property type="match status" value="1"/>
</dbReference>
<evidence type="ECO:0000256" key="6">
    <source>
        <dbReference type="RuleBase" id="RU362028"/>
    </source>
</evidence>
<feature type="domain" description="RNA-binding S4" evidence="7">
    <location>
        <begin position="25"/>
        <end position="88"/>
    </location>
</feature>
<evidence type="ECO:0000256" key="4">
    <source>
        <dbReference type="PIRSR" id="PIRSR606225-1"/>
    </source>
</evidence>
<dbReference type="CDD" id="cd02869">
    <property type="entry name" value="PseudoU_synth_RluA_like"/>
    <property type="match status" value="1"/>
</dbReference>
<dbReference type="InterPro" id="IPR036986">
    <property type="entry name" value="S4_RNA-bd_sf"/>
</dbReference>
<evidence type="ECO:0000256" key="3">
    <source>
        <dbReference type="ARBA" id="ARBA00036882"/>
    </source>
</evidence>
<evidence type="ECO:0000259" key="7">
    <source>
        <dbReference type="SMART" id="SM00363"/>
    </source>
</evidence>
<dbReference type="PROSITE" id="PS50889">
    <property type="entry name" value="S4"/>
    <property type="match status" value="1"/>
</dbReference>
<dbReference type="AlphaFoldDB" id="A0A7W5Z120"/>
<evidence type="ECO:0000256" key="1">
    <source>
        <dbReference type="ARBA" id="ARBA00010876"/>
    </source>
</evidence>
<dbReference type="InterPro" id="IPR002942">
    <property type="entry name" value="S4_RNA-bd"/>
</dbReference>
<dbReference type="SMART" id="SM00363">
    <property type="entry name" value="S4"/>
    <property type="match status" value="1"/>
</dbReference>
<dbReference type="CDD" id="cd00165">
    <property type="entry name" value="S4"/>
    <property type="match status" value="1"/>
</dbReference>
<dbReference type="EC" id="5.4.99.-" evidence="6"/>
<comment type="caution">
    <text evidence="8">The sequence shown here is derived from an EMBL/GenBank/DDBJ whole genome shotgun (WGS) entry which is preliminary data.</text>
</comment>